<proteinExistence type="predicted"/>
<dbReference type="Proteomes" id="UP000199220">
    <property type="component" value="Unassembled WGS sequence"/>
</dbReference>
<evidence type="ECO:0000313" key="1">
    <source>
        <dbReference type="EMBL" id="SED76543.1"/>
    </source>
</evidence>
<dbReference type="RefSeq" id="WP_089771657.1">
    <property type="nucleotide sequence ID" value="NZ_FNTX01000001.1"/>
</dbReference>
<sequence length="237" mass="24665">MATTEPPEPAQPSAVLVLDFDGTLCIGDDPVLFYAEEAERRHPGAALVQPTRTFLAGSGAVPDAPDGYHAVAAMARAAGLSNATLSEAYLASRARLDAGEGETRPPDGVRHLLTDVRSAGVRVVLVTNAPLVGAQSWLDTHELTALIDEVVPNAGKPAAMPQILDDLAARWGLAAPQRLASVGDVWVNDIGPAMERGSAGFFIDRFGLGHGPSTSAAATFEGVVAAIRDWVRTVTAP</sequence>
<protein>
    <submittedName>
        <fullName evidence="1">FMN phosphatase YigB, HAD superfamily</fullName>
    </submittedName>
</protein>
<dbReference type="STRING" id="648782.SAMN04488554_0638"/>
<dbReference type="SUPFAM" id="SSF56784">
    <property type="entry name" value="HAD-like"/>
    <property type="match status" value="1"/>
</dbReference>
<reference evidence="2" key="1">
    <citation type="submission" date="2016-10" db="EMBL/GenBank/DDBJ databases">
        <authorList>
            <person name="Varghese N."/>
            <person name="Submissions S."/>
        </authorList>
    </citation>
    <scope>NUCLEOTIDE SEQUENCE [LARGE SCALE GENOMIC DNA]</scope>
    <source>
        <strain evidence="2">DSM 21368</strain>
    </source>
</reference>
<organism evidence="1 2">
    <name type="scientific">Ruania alba</name>
    <dbReference type="NCBI Taxonomy" id="648782"/>
    <lineage>
        <taxon>Bacteria</taxon>
        <taxon>Bacillati</taxon>
        <taxon>Actinomycetota</taxon>
        <taxon>Actinomycetes</taxon>
        <taxon>Micrococcales</taxon>
        <taxon>Ruaniaceae</taxon>
        <taxon>Ruania</taxon>
    </lineage>
</organism>
<evidence type="ECO:0000313" key="2">
    <source>
        <dbReference type="Proteomes" id="UP000199220"/>
    </source>
</evidence>
<dbReference type="InterPro" id="IPR036412">
    <property type="entry name" value="HAD-like_sf"/>
</dbReference>
<dbReference type="OrthoDB" id="3851389at2"/>
<dbReference type="EMBL" id="FNTX01000001">
    <property type="protein sequence ID" value="SED76543.1"/>
    <property type="molecule type" value="Genomic_DNA"/>
</dbReference>
<dbReference type="Pfam" id="PF00702">
    <property type="entry name" value="Hydrolase"/>
    <property type="match status" value="1"/>
</dbReference>
<gene>
    <name evidence="1" type="ORF">SAMN04488554_0638</name>
</gene>
<dbReference type="Gene3D" id="3.40.50.1000">
    <property type="entry name" value="HAD superfamily/HAD-like"/>
    <property type="match status" value="1"/>
</dbReference>
<dbReference type="CDD" id="cd01427">
    <property type="entry name" value="HAD_like"/>
    <property type="match status" value="1"/>
</dbReference>
<accession>A0A1H5DCA6</accession>
<dbReference type="AlphaFoldDB" id="A0A1H5DCA6"/>
<dbReference type="InterPro" id="IPR023214">
    <property type="entry name" value="HAD_sf"/>
</dbReference>
<keyword evidence="2" id="KW-1185">Reference proteome</keyword>
<name>A0A1H5DCA6_9MICO</name>